<dbReference type="InterPro" id="IPR052783">
    <property type="entry name" value="Metabolic/Drug-Res_Regulator"/>
</dbReference>
<evidence type="ECO:0000313" key="4">
    <source>
        <dbReference type="Proteomes" id="UP000195602"/>
    </source>
</evidence>
<dbReference type="EMBL" id="LYUB02000001">
    <property type="protein sequence ID" value="OVF11206.1"/>
    <property type="molecule type" value="Genomic_DNA"/>
</dbReference>
<dbReference type="PROSITE" id="PS50048">
    <property type="entry name" value="ZN2_CY6_FUNGAL_2"/>
    <property type="match status" value="1"/>
</dbReference>
<dbReference type="SMART" id="SM00066">
    <property type="entry name" value="GAL4"/>
    <property type="match status" value="1"/>
</dbReference>
<dbReference type="GO" id="GO:0008270">
    <property type="term" value="F:zinc ion binding"/>
    <property type="evidence" value="ECO:0007669"/>
    <property type="project" value="InterPro"/>
</dbReference>
<name>A0AA91T4F0_CLALS</name>
<dbReference type="GO" id="GO:0000981">
    <property type="term" value="F:DNA-binding transcription factor activity, RNA polymerase II-specific"/>
    <property type="evidence" value="ECO:0007669"/>
    <property type="project" value="InterPro"/>
</dbReference>
<feature type="region of interest" description="Disordered" evidence="1">
    <location>
        <begin position="177"/>
        <end position="207"/>
    </location>
</feature>
<dbReference type="Gene3D" id="4.10.240.10">
    <property type="entry name" value="Zn(2)-C6 fungal-type DNA-binding domain"/>
    <property type="match status" value="1"/>
</dbReference>
<feature type="region of interest" description="Disordered" evidence="1">
    <location>
        <begin position="282"/>
        <end position="307"/>
    </location>
</feature>
<evidence type="ECO:0000259" key="2">
    <source>
        <dbReference type="PROSITE" id="PS50048"/>
    </source>
</evidence>
<protein>
    <recommendedName>
        <fullName evidence="2">Zn(2)-C6 fungal-type domain-containing protein</fullName>
    </recommendedName>
</protein>
<sequence length="412" mass="45587">MTSSPDDYHHHSKKKRVGKACDSCRIKKTKCDGKKPCSRCIADNKLCAFTNKTKHKEKSHPNGYIDLLETRLDLVTKSFERIVSLAEPHLPFLHELMARARAEHALISSPDSEASEQRDEHYVPINEVVSYLISDMGLLDKEPLEWEQGARIAAKLSPSNVVEASREFTKHKLDVANGRAHSPKPNYVSPPLSMPRHSRSSSTDSIESPALLQANSITEQLNLDDISLGGFSTTQSEMLPAQSLESFSLDGFPKRANSLFINNNEIASSSSSVSSLANRLESHDLEESSRCRRSSSLKGPLSPSHQKLKLNGHIHKPGLTHVHHAVQNNFISNNGNEFHLPKAFSSAPSTQSLPDIVSTASSKNSVFSQAMMDDDLGFEDLPSHYDTADFKPSTLTDREDLFGNNPFLSSFQ</sequence>
<comment type="caution">
    <text evidence="3">The sequence shown here is derived from an EMBL/GenBank/DDBJ whole genome shotgun (WGS) entry which is preliminary data.</text>
</comment>
<organism evidence="3 4">
    <name type="scientific">Clavispora lusitaniae</name>
    <name type="common">Candida lusitaniae</name>
    <dbReference type="NCBI Taxonomy" id="36911"/>
    <lineage>
        <taxon>Eukaryota</taxon>
        <taxon>Fungi</taxon>
        <taxon>Dikarya</taxon>
        <taxon>Ascomycota</taxon>
        <taxon>Saccharomycotina</taxon>
        <taxon>Pichiomycetes</taxon>
        <taxon>Metschnikowiaceae</taxon>
        <taxon>Clavispora</taxon>
    </lineage>
</organism>
<dbReference type="Pfam" id="PF00172">
    <property type="entry name" value="Zn_clus"/>
    <property type="match status" value="1"/>
</dbReference>
<dbReference type="Proteomes" id="UP000195602">
    <property type="component" value="Unassembled WGS sequence"/>
</dbReference>
<dbReference type="OMA" id="PSHQKMK"/>
<dbReference type="PANTHER" id="PTHR47655">
    <property type="entry name" value="QUINIC ACID UTILIZATION ACTIVATOR"/>
    <property type="match status" value="1"/>
</dbReference>
<dbReference type="CDD" id="cd00067">
    <property type="entry name" value="GAL4"/>
    <property type="match status" value="1"/>
</dbReference>
<accession>A0AA91T4F0</accession>
<dbReference type="InterPro" id="IPR036864">
    <property type="entry name" value="Zn2-C6_fun-type_DNA-bd_sf"/>
</dbReference>
<evidence type="ECO:0000256" key="1">
    <source>
        <dbReference type="SAM" id="MobiDB-lite"/>
    </source>
</evidence>
<dbReference type="PROSITE" id="PS00463">
    <property type="entry name" value="ZN2_CY6_FUNGAL_1"/>
    <property type="match status" value="1"/>
</dbReference>
<feature type="domain" description="Zn(2)-C6 fungal-type" evidence="2">
    <location>
        <begin position="20"/>
        <end position="49"/>
    </location>
</feature>
<dbReference type="InterPro" id="IPR001138">
    <property type="entry name" value="Zn2Cys6_DnaBD"/>
</dbReference>
<gene>
    <name evidence="3" type="ORF">A9F13_01g06820</name>
</gene>
<proteinExistence type="predicted"/>
<dbReference type="KEGG" id="clus:A9F13_01g06820"/>
<evidence type="ECO:0000313" key="3">
    <source>
        <dbReference type="EMBL" id="OVF11206.1"/>
    </source>
</evidence>
<dbReference type="SUPFAM" id="SSF57701">
    <property type="entry name" value="Zn2/Cys6 DNA-binding domain"/>
    <property type="match status" value="1"/>
</dbReference>
<reference evidence="3 4" key="1">
    <citation type="submission" date="2017-04" db="EMBL/GenBank/DDBJ databases">
        <title>Draft genome of the yeast Clavispora lusitaniae type strain CBS 6936.</title>
        <authorList>
            <person name="Durrens P."/>
            <person name="Klopp C."/>
            <person name="Biteau N."/>
            <person name="Fitton-Ouhabi V."/>
            <person name="Dementhon K."/>
            <person name="Accoceberry I."/>
            <person name="Sherman D.J."/>
            <person name="Noel T."/>
        </authorList>
    </citation>
    <scope>NUCLEOTIDE SEQUENCE [LARGE SCALE GENOMIC DNA]</scope>
    <source>
        <strain evidence="3 4">CBS 6936</strain>
    </source>
</reference>
<dbReference type="AlphaFoldDB" id="A0AA91T4F0"/>
<dbReference type="PANTHER" id="PTHR47655:SF3">
    <property type="entry name" value="ZN(II)2CYS6 TRANSCRIPTION FACTOR (EUROFUNG)"/>
    <property type="match status" value="1"/>
</dbReference>